<gene>
    <name evidence="8" type="ORF">GCM10010094_02970</name>
</gene>
<proteinExistence type="inferred from homology"/>
<dbReference type="SUPFAM" id="SSF53067">
    <property type="entry name" value="Actin-like ATPase domain"/>
    <property type="match status" value="2"/>
</dbReference>
<evidence type="ECO:0000313" key="8">
    <source>
        <dbReference type="EMBL" id="GGK46415.1"/>
    </source>
</evidence>
<evidence type="ECO:0000313" key="9">
    <source>
        <dbReference type="Proteomes" id="UP000637788"/>
    </source>
</evidence>
<dbReference type="Gene3D" id="3.30.420.40">
    <property type="match status" value="2"/>
</dbReference>
<keyword evidence="9" id="KW-1185">Reference proteome</keyword>
<dbReference type="GO" id="GO:0005524">
    <property type="term" value="F:ATP binding"/>
    <property type="evidence" value="ECO:0007669"/>
    <property type="project" value="UniProtKB-KW"/>
</dbReference>
<dbReference type="InterPro" id="IPR029047">
    <property type="entry name" value="HSP70_peptide-bd_sf"/>
</dbReference>
<comment type="similarity">
    <text evidence="1">Belongs to the heat shock protein 70 family.</text>
</comment>
<dbReference type="GO" id="GO:0140662">
    <property type="term" value="F:ATP-dependent protein folding chaperone"/>
    <property type="evidence" value="ECO:0007669"/>
    <property type="project" value="InterPro"/>
</dbReference>
<protein>
    <recommendedName>
        <fullName evidence="10">Molecular chaperone DnaK</fullName>
    </recommendedName>
</protein>
<dbReference type="InterPro" id="IPR043129">
    <property type="entry name" value="ATPase_NBD"/>
</dbReference>
<evidence type="ECO:0008006" key="10">
    <source>
        <dbReference type="Google" id="ProtNLM"/>
    </source>
</evidence>
<reference evidence="8" key="2">
    <citation type="submission" date="2020-09" db="EMBL/GenBank/DDBJ databases">
        <authorList>
            <person name="Sun Q."/>
            <person name="Ohkuma M."/>
        </authorList>
    </citation>
    <scope>NUCLEOTIDE SEQUENCE</scope>
    <source>
        <strain evidence="8">JCM 3035</strain>
    </source>
</reference>
<dbReference type="AlphaFoldDB" id="A0A917QE98"/>
<dbReference type="InterPro" id="IPR018181">
    <property type="entry name" value="Heat_shock_70_CS"/>
</dbReference>
<sequence>MRETIDFGIDLGTTNSAIAVAEDDGVRVIKNNDGWDCTPSAVWMPKEGVIHVGRRARERTEDDPENAYAEFKLEMGAAGAHRRFGRAGVSLTPEQLSAEVLKSLRQDAAHEYGYQPEAAVITVPASFAMNQNNATSAAAALAGLGEHCPLVQEPTAAAIAYGVQDASDSARWMVFDFGGGTFDAAVMSKRDGELQLIQHAGDPYLGGKLIDWAVVDDLLAPAVRRDLGLTDFTRSNQQRWLKNFARLKLAAENAKIELSRKPSVEIYADLEDGSGGTEPFEFTLTRGALDDLALPFYTRAVRLCRDALAQSSLRPDHIDRLLLVGGATLSPGLRDLLADPVDGPGIQLDHSQDATTVVARGAAVFARSVRLPKKQRQAAPGEFTVDLNYPAQSVDTTGIPVSGRLGSGSTVDWTRYAVTLSNPEGQPPFRGPRTGLSPDGSFYTEVAIDAGTRSRFTVELTDDSGTRQKLTGDTLSIGHAAVVPGDAVLTGTLGIGRANGIGAADGTFDPLLRKGTALPAMVTKTYRTTIPLRRSEPDAVIRIPLLEGERRRADRNTRVGLLEIRPRDVRIDLPAESEVEVTFEIQASNREVLVTAYIPLVQQEFEATINRSELLPPQHPELVDRLRELEQRALDLREQADEVYADQARTELEDLTEQNTLPQLRKEVDAAAVDTGAAVTSDRRIRDLEAQLDDIEESIQIPELQRELWDLLSTCETNIEQVGGGPSDRRELQKLRDRASSLGDEATPADLKRLIKKAAAFHVELLRRSDSWEFLVFTSLVEARDEMYPPGQADAAIFEGRRAVAAGDREALAQVNNRLRQLLPPGGADAVDRKTGGVK</sequence>
<dbReference type="EMBL" id="BMPQ01000001">
    <property type="protein sequence ID" value="GGK46415.1"/>
    <property type="molecule type" value="Genomic_DNA"/>
</dbReference>
<dbReference type="RefSeq" id="WP_189320058.1">
    <property type="nucleotide sequence ID" value="NZ_BMPQ01000001.1"/>
</dbReference>
<keyword evidence="4" id="KW-0067">ATP-binding</keyword>
<keyword evidence="7" id="KW-0175">Coiled coil</keyword>
<evidence type="ECO:0000256" key="6">
    <source>
        <dbReference type="ARBA" id="ARBA00023186"/>
    </source>
</evidence>
<reference evidence="8" key="1">
    <citation type="journal article" date="2014" name="Int. J. Syst. Evol. Microbiol.">
        <title>Complete genome sequence of Corynebacterium casei LMG S-19264T (=DSM 44701T), isolated from a smear-ripened cheese.</title>
        <authorList>
            <consortium name="US DOE Joint Genome Institute (JGI-PGF)"/>
            <person name="Walter F."/>
            <person name="Albersmeier A."/>
            <person name="Kalinowski J."/>
            <person name="Ruckert C."/>
        </authorList>
    </citation>
    <scope>NUCLEOTIDE SEQUENCE</scope>
    <source>
        <strain evidence="8">JCM 3035</strain>
    </source>
</reference>
<dbReference type="Gene3D" id="3.90.640.10">
    <property type="entry name" value="Actin, Chain A, domain 4"/>
    <property type="match status" value="1"/>
</dbReference>
<evidence type="ECO:0000256" key="4">
    <source>
        <dbReference type="ARBA" id="ARBA00022840"/>
    </source>
</evidence>
<dbReference type="Proteomes" id="UP000637788">
    <property type="component" value="Unassembled WGS sequence"/>
</dbReference>
<comment type="caution">
    <text evidence="8">The sequence shown here is derived from an EMBL/GenBank/DDBJ whole genome shotgun (WGS) entry which is preliminary data.</text>
</comment>
<dbReference type="Pfam" id="PF00012">
    <property type="entry name" value="HSP70"/>
    <property type="match status" value="2"/>
</dbReference>
<evidence type="ECO:0000256" key="3">
    <source>
        <dbReference type="ARBA" id="ARBA00022741"/>
    </source>
</evidence>
<dbReference type="Gene3D" id="2.60.34.10">
    <property type="entry name" value="Substrate Binding Domain Of DNAk, Chain A, domain 1"/>
    <property type="match status" value="1"/>
</dbReference>
<dbReference type="PROSITE" id="PS00297">
    <property type="entry name" value="HSP70_1"/>
    <property type="match status" value="1"/>
</dbReference>
<accession>A0A917QE98</accession>
<name>A0A917QE98_9ACTN</name>
<dbReference type="SUPFAM" id="SSF100920">
    <property type="entry name" value="Heat shock protein 70kD (HSP70), peptide-binding domain"/>
    <property type="match status" value="1"/>
</dbReference>
<feature type="coiled-coil region" evidence="7">
    <location>
        <begin position="619"/>
        <end position="646"/>
    </location>
</feature>
<keyword evidence="5" id="KW-0346">Stress response</keyword>
<keyword evidence="3" id="KW-0547">Nucleotide-binding</keyword>
<evidence type="ECO:0000256" key="7">
    <source>
        <dbReference type="SAM" id="Coils"/>
    </source>
</evidence>
<dbReference type="PANTHER" id="PTHR19375">
    <property type="entry name" value="HEAT SHOCK PROTEIN 70KDA"/>
    <property type="match status" value="1"/>
</dbReference>
<evidence type="ECO:0000256" key="2">
    <source>
        <dbReference type="ARBA" id="ARBA00022553"/>
    </source>
</evidence>
<keyword evidence="2" id="KW-0597">Phosphoprotein</keyword>
<keyword evidence="6" id="KW-0143">Chaperone</keyword>
<evidence type="ECO:0000256" key="5">
    <source>
        <dbReference type="ARBA" id="ARBA00023016"/>
    </source>
</evidence>
<organism evidence="8 9">
    <name type="scientific">Streptomyces flaveus</name>
    <dbReference type="NCBI Taxonomy" id="66370"/>
    <lineage>
        <taxon>Bacteria</taxon>
        <taxon>Bacillati</taxon>
        <taxon>Actinomycetota</taxon>
        <taxon>Actinomycetes</taxon>
        <taxon>Kitasatosporales</taxon>
        <taxon>Streptomycetaceae</taxon>
        <taxon>Streptomyces</taxon>
        <taxon>Streptomyces aurantiacus group</taxon>
    </lineage>
</organism>
<evidence type="ECO:0000256" key="1">
    <source>
        <dbReference type="ARBA" id="ARBA00007381"/>
    </source>
</evidence>
<dbReference type="PRINTS" id="PR00301">
    <property type="entry name" value="HEATSHOCK70"/>
</dbReference>
<dbReference type="InterPro" id="IPR013126">
    <property type="entry name" value="Hsp_70_fam"/>
</dbReference>